<evidence type="ECO:0000313" key="4">
    <source>
        <dbReference type="EMBL" id="CAK9070886.1"/>
    </source>
</evidence>
<name>A0ABP0P4C4_9DINO</name>
<evidence type="ECO:0000259" key="3">
    <source>
        <dbReference type="PROSITE" id="PS51846"/>
    </source>
</evidence>
<dbReference type="PANTHER" id="PTHR38034:SF1">
    <property type="entry name" value="INNER MEMBRANE PROTEIN YPJD"/>
    <property type="match status" value="1"/>
</dbReference>
<feature type="non-terminal residue" evidence="4">
    <location>
        <position position="347"/>
    </location>
</feature>
<keyword evidence="1 2" id="KW-1133">Transmembrane helix</keyword>
<organism evidence="4 5">
    <name type="scientific">Durusdinium trenchii</name>
    <dbReference type="NCBI Taxonomy" id="1381693"/>
    <lineage>
        <taxon>Eukaryota</taxon>
        <taxon>Sar</taxon>
        <taxon>Alveolata</taxon>
        <taxon>Dinophyceae</taxon>
        <taxon>Suessiales</taxon>
        <taxon>Symbiodiniaceae</taxon>
        <taxon>Durusdinium</taxon>
    </lineage>
</organism>
<dbReference type="PROSITE" id="PS51846">
    <property type="entry name" value="CNNM"/>
    <property type="match status" value="1"/>
</dbReference>
<dbReference type="PANTHER" id="PTHR38034">
    <property type="entry name" value="INNER MEMBRANE PROTEIN YPJD"/>
    <property type="match status" value="1"/>
</dbReference>
<comment type="caution">
    <text evidence="4">The sequence shown here is derived from an EMBL/GenBank/DDBJ whole genome shotgun (WGS) entry which is preliminary data.</text>
</comment>
<dbReference type="InterPro" id="IPR002541">
    <property type="entry name" value="Cyt_c_assembly"/>
</dbReference>
<dbReference type="EMBL" id="CAXAMM010033218">
    <property type="protein sequence ID" value="CAK9070886.1"/>
    <property type="molecule type" value="Genomic_DNA"/>
</dbReference>
<dbReference type="InterPro" id="IPR052372">
    <property type="entry name" value="YpjD/HemX"/>
</dbReference>
<gene>
    <name evidence="4" type="ORF">SCF082_LOCUS35167</name>
</gene>
<feature type="transmembrane region" description="Helical" evidence="2">
    <location>
        <begin position="51"/>
        <end position="70"/>
    </location>
</feature>
<feature type="transmembrane region" description="Helical" evidence="2">
    <location>
        <begin position="301"/>
        <end position="324"/>
    </location>
</feature>
<sequence length="347" mass="38025">MIALLFHACALWHLTVREDGIFIGLFPIASVIGATGVAVVCISSIYRHIEWISLLVFPFSALSIPAALWIDTGITPSNLAHGLGAHVLFSIIGYAILALAACQALLVWLQHEQLKHGHIRGVMRFFPAIQIMESMLFELLWSGMAFLTAAMAFGFMYVDDLFAQHLVHKTVLTLLSWLVFAVLLTGRHLLGWRGVTAIQLTLAGFILLLVAFFGSQVVLQLILQRGALVLLINRPPVLSSSETGMVALNRYRLRHLARQGNRAARRVESLLKRPDRLLGTILIGNNFINNAAATLATLLGLYWFGELGTAMAPVVITLVMLVFAEVTPKTFAALRPEAIAFPSSVIL</sequence>
<feature type="transmembrane region" description="Helical" evidence="2">
    <location>
        <begin position="202"/>
        <end position="223"/>
    </location>
</feature>
<keyword evidence="1 2" id="KW-0812">Transmembrane</keyword>
<feature type="domain" description="CNNM transmembrane" evidence="3">
    <location>
        <begin position="217"/>
        <end position="347"/>
    </location>
</feature>
<proteinExistence type="predicted"/>
<dbReference type="InterPro" id="IPR002550">
    <property type="entry name" value="CNNM"/>
</dbReference>
<dbReference type="Proteomes" id="UP001642464">
    <property type="component" value="Unassembled WGS sequence"/>
</dbReference>
<protein>
    <submittedName>
        <fullName evidence="4">UPF0053 inner membrane protein YfjD</fullName>
    </submittedName>
</protein>
<feature type="transmembrane region" description="Helical" evidence="2">
    <location>
        <begin position="27"/>
        <end position="46"/>
    </location>
</feature>
<keyword evidence="1 2" id="KW-0472">Membrane</keyword>
<feature type="transmembrane region" description="Helical" evidence="2">
    <location>
        <begin position="82"/>
        <end position="109"/>
    </location>
</feature>
<keyword evidence="5" id="KW-1185">Reference proteome</keyword>
<dbReference type="Pfam" id="PF01595">
    <property type="entry name" value="CNNM"/>
    <property type="match status" value="1"/>
</dbReference>
<accession>A0ABP0P4C4</accession>
<evidence type="ECO:0000256" key="2">
    <source>
        <dbReference type="SAM" id="Phobius"/>
    </source>
</evidence>
<reference evidence="4 5" key="1">
    <citation type="submission" date="2024-02" db="EMBL/GenBank/DDBJ databases">
        <authorList>
            <person name="Chen Y."/>
            <person name="Shah S."/>
            <person name="Dougan E. K."/>
            <person name="Thang M."/>
            <person name="Chan C."/>
        </authorList>
    </citation>
    <scope>NUCLEOTIDE SEQUENCE [LARGE SCALE GENOMIC DNA]</scope>
</reference>
<evidence type="ECO:0000313" key="5">
    <source>
        <dbReference type="Proteomes" id="UP001642464"/>
    </source>
</evidence>
<dbReference type="Pfam" id="PF01578">
    <property type="entry name" value="Cytochrom_C_asm"/>
    <property type="match status" value="1"/>
</dbReference>
<feature type="transmembrane region" description="Helical" evidence="2">
    <location>
        <begin position="139"/>
        <end position="158"/>
    </location>
</feature>
<evidence type="ECO:0000256" key="1">
    <source>
        <dbReference type="PROSITE-ProRule" id="PRU01193"/>
    </source>
</evidence>
<feature type="transmembrane region" description="Helical" evidence="2">
    <location>
        <begin position="170"/>
        <end position="190"/>
    </location>
</feature>